<accession>A0A0F9MBU3</accession>
<proteinExistence type="predicted"/>
<protein>
    <recommendedName>
        <fullName evidence="2">TRAP transporter solute receptor, TAXI family</fullName>
    </recommendedName>
</protein>
<organism evidence="1">
    <name type="scientific">marine sediment metagenome</name>
    <dbReference type="NCBI Taxonomy" id="412755"/>
    <lineage>
        <taxon>unclassified sequences</taxon>
        <taxon>metagenomes</taxon>
        <taxon>ecological metagenomes</taxon>
    </lineage>
</organism>
<dbReference type="InterPro" id="IPR011852">
    <property type="entry name" value="TRAP_TAXI"/>
</dbReference>
<dbReference type="EMBL" id="LAZR01009189">
    <property type="protein sequence ID" value="KKM74135.1"/>
    <property type="molecule type" value="Genomic_DNA"/>
</dbReference>
<reference evidence="1" key="1">
    <citation type="journal article" date="2015" name="Nature">
        <title>Complex archaea that bridge the gap between prokaryotes and eukaryotes.</title>
        <authorList>
            <person name="Spang A."/>
            <person name="Saw J.H."/>
            <person name="Jorgensen S.L."/>
            <person name="Zaremba-Niedzwiedzka K."/>
            <person name="Martijn J."/>
            <person name="Lind A.E."/>
            <person name="van Eijk R."/>
            <person name="Schleper C."/>
            <person name="Guy L."/>
            <person name="Ettema T.J."/>
        </authorList>
    </citation>
    <scope>NUCLEOTIDE SEQUENCE</scope>
</reference>
<dbReference type="SUPFAM" id="SSF53850">
    <property type="entry name" value="Periplasmic binding protein-like II"/>
    <property type="match status" value="1"/>
</dbReference>
<sequence length="333" mass="35086">MQIQSLRSTFLRAVLLSGACISTASHVSAQTFINVGTSSSASSQYTYWVSVGQSIEAGTAGAVIPTIMETGASVDNLRRMKRGEIELGLATAEAAGQAYRAIGAFEGEDKMSDLRLLWCYAALPNIYVTRADAAISNLTDLDGKPYNVGIPGSSTEAQTRSVFQSLGINPDMRASATADAVDSLRDGQVIGFTKAASSANVADASFMEVNATLDVKIVGMDDSQIAKVIEDHPYYSSIEVPAGTYPGQDTPVNVLAVAACGVATTGSLSDDQVFDIMKAVFEQKSIQEDAYPAAKMVDFGALTTELSTIPLHPGALRYLAEIGVEVPDMLKAE</sequence>
<gene>
    <name evidence="1" type="ORF">LCGC14_1403430</name>
</gene>
<name>A0A0F9MBU3_9ZZZZ</name>
<dbReference type="NCBIfam" id="TIGR02122">
    <property type="entry name" value="TRAP_TAXI"/>
    <property type="match status" value="1"/>
</dbReference>
<evidence type="ECO:0000313" key="1">
    <source>
        <dbReference type="EMBL" id="KKM74135.1"/>
    </source>
</evidence>
<dbReference type="AlphaFoldDB" id="A0A0F9MBU3"/>
<comment type="caution">
    <text evidence="1">The sequence shown here is derived from an EMBL/GenBank/DDBJ whole genome shotgun (WGS) entry which is preliminary data.</text>
</comment>
<dbReference type="PANTHER" id="PTHR42941:SF1">
    <property type="entry name" value="SLL1037 PROTEIN"/>
    <property type="match status" value="1"/>
</dbReference>
<dbReference type="Gene3D" id="3.40.190.10">
    <property type="entry name" value="Periplasmic binding protein-like II"/>
    <property type="match status" value="2"/>
</dbReference>
<evidence type="ECO:0008006" key="2">
    <source>
        <dbReference type="Google" id="ProtNLM"/>
    </source>
</evidence>
<dbReference type="Pfam" id="PF16868">
    <property type="entry name" value="NMT1_3"/>
    <property type="match status" value="1"/>
</dbReference>
<dbReference type="PANTHER" id="PTHR42941">
    <property type="entry name" value="SLL1037 PROTEIN"/>
    <property type="match status" value="1"/>
</dbReference>